<keyword evidence="3" id="KW-1185">Reference proteome</keyword>
<feature type="region of interest" description="Disordered" evidence="1">
    <location>
        <begin position="54"/>
        <end position="97"/>
    </location>
</feature>
<dbReference type="OrthoDB" id="5403747at2759"/>
<gene>
    <name evidence="2" type="ORF">B0T11DRAFT_360269</name>
</gene>
<evidence type="ECO:0000313" key="2">
    <source>
        <dbReference type="EMBL" id="KAH7347732.1"/>
    </source>
</evidence>
<accession>A0A8K0WZB0</accession>
<sequence>MTTPTPTPSQGDMKLFYFVLKHCKTKPDVDWSLVAADCGFKNADTRYGQVRKKVEGNLGGTSNSSPASKATPGKGSGVKKNTGRVGAKGKTPKKMAQQMEGHYGDDLDYQFDTPSKIKDEDLVKMEESKEWVQDMAIDIGSGHRSLFG</sequence>
<comment type="caution">
    <text evidence="2">The sequence shown here is derived from an EMBL/GenBank/DDBJ whole genome shotgun (WGS) entry which is preliminary data.</text>
</comment>
<evidence type="ECO:0000313" key="3">
    <source>
        <dbReference type="Proteomes" id="UP000813385"/>
    </source>
</evidence>
<proteinExistence type="predicted"/>
<protein>
    <submittedName>
        <fullName evidence="2">Uncharacterized protein</fullName>
    </submittedName>
</protein>
<reference evidence="2" key="1">
    <citation type="journal article" date="2021" name="Nat. Commun.">
        <title>Genetic determinants of endophytism in the Arabidopsis root mycobiome.</title>
        <authorList>
            <person name="Mesny F."/>
            <person name="Miyauchi S."/>
            <person name="Thiergart T."/>
            <person name="Pickel B."/>
            <person name="Atanasova L."/>
            <person name="Karlsson M."/>
            <person name="Huettel B."/>
            <person name="Barry K.W."/>
            <person name="Haridas S."/>
            <person name="Chen C."/>
            <person name="Bauer D."/>
            <person name="Andreopoulos W."/>
            <person name="Pangilinan J."/>
            <person name="LaButti K."/>
            <person name="Riley R."/>
            <person name="Lipzen A."/>
            <person name="Clum A."/>
            <person name="Drula E."/>
            <person name="Henrissat B."/>
            <person name="Kohler A."/>
            <person name="Grigoriev I.V."/>
            <person name="Martin F.M."/>
            <person name="Hacquard S."/>
        </authorList>
    </citation>
    <scope>NUCLEOTIDE SEQUENCE</scope>
    <source>
        <strain evidence="2">MPI-CAGE-AT-0016</strain>
    </source>
</reference>
<dbReference type="EMBL" id="JAGPXD010000007">
    <property type="protein sequence ID" value="KAH7347732.1"/>
    <property type="molecule type" value="Genomic_DNA"/>
</dbReference>
<name>A0A8K0WZB0_9PEZI</name>
<evidence type="ECO:0000256" key="1">
    <source>
        <dbReference type="SAM" id="MobiDB-lite"/>
    </source>
</evidence>
<organism evidence="2 3">
    <name type="scientific">Plectosphaerella cucumerina</name>
    <dbReference type="NCBI Taxonomy" id="40658"/>
    <lineage>
        <taxon>Eukaryota</taxon>
        <taxon>Fungi</taxon>
        <taxon>Dikarya</taxon>
        <taxon>Ascomycota</taxon>
        <taxon>Pezizomycotina</taxon>
        <taxon>Sordariomycetes</taxon>
        <taxon>Hypocreomycetidae</taxon>
        <taxon>Glomerellales</taxon>
        <taxon>Plectosphaerellaceae</taxon>
        <taxon>Plectosphaerella</taxon>
    </lineage>
</organism>
<dbReference type="AlphaFoldDB" id="A0A8K0WZB0"/>
<dbReference type="Proteomes" id="UP000813385">
    <property type="component" value="Unassembled WGS sequence"/>
</dbReference>